<organism evidence="2 3">
    <name type="scientific">Acididesulfobacillus acetoxydans</name>
    <dbReference type="NCBI Taxonomy" id="1561005"/>
    <lineage>
        <taxon>Bacteria</taxon>
        <taxon>Bacillati</taxon>
        <taxon>Bacillota</taxon>
        <taxon>Clostridia</taxon>
        <taxon>Eubacteriales</taxon>
        <taxon>Peptococcaceae</taxon>
        <taxon>Acididesulfobacillus</taxon>
    </lineage>
</organism>
<dbReference type="EMBL" id="CDGJ01000003">
    <property type="protein sequence ID" value="CEJ05737.1"/>
    <property type="molecule type" value="Genomic_DNA"/>
</dbReference>
<evidence type="ECO:0000313" key="2">
    <source>
        <dbReference type="EMBL" id="CEJ05737.1"/>
    </source>
</evidence>
<dbReference type="InterPro" id="IPR015795">
    <property type="entry name" value="Pyrv_Knase_C"/>
</dbReference>
<evidence type="ECO:0000313" key="3">
    <source>
        <dbReference type="Proteomes" id="UP001071230"/>
    </source>
</evidence>
<name>A0ABP1X9R8_9FIRM</name>
<dbReference type="RefSeq" id="WP_240986163.1">
    <property type="nucleotide sequence ID" value="NZ_CDGJ01000003.1"/>
</dbReference>
<dbReference type="InterPro" id="IPR015074">
    <property type="entry name" value="DUF1867"/>
</dbReference>
<keyword evidence="2" id="KW-0418">Kinase</keyword>
<protein>
    <submittedName>
        <fullName evidence="2">Pyruvate kinase</fullName>
        <ecNumber evidence="2">2.7.1.40</ecNumber>
    </submittedName>
</protein>
<keyword evidence="3" id="KW-1185">Reference proteome</keyword>
<dbReference type="GO" id="GO:0016301">
    <property type="term" value="F:kinase activity"/>
    <property type="evidence" value="ECO:0007669"/>
    <property type="project" value="UniProtKB-KW"/>
</dbReference>
<keyword evidence="2" id="KW-0808">Transferase</keyword>
<comment type="caution">
    <text evidence="2">The sequence shown here is derived from an EMBL/GenBank/DDBJ whole genome shotgun (WGS) entry which is preliminary data.</text>
</comment>
<dbReference type="SUPFAM" id="SSF52935">
    <property type="entry name" value="PK C-terminal domain-like"/>
    <property type="match status" value="1"/>
</dbReference>
<dbReference type="EC" id="2.7.1.40" evidence="2"/>
<sequence>MFFPKKGTVRCVEIFERPGRENTETAVSLAVRRAKELGILTLVVATNTGETGERCLGHGLEVVCVTHHVGFAGPGVDEMEPDKRAFLTEKGAKILTTTHLFAGIDRALRIQAGGLYPGEIVGHTLRMFGQGVKVGIECSVMALDAGLIKHGQRVVALGGTGRGADSAIVLTPEHSNQFFGTKIHEIICKPG</sequence>
<accession>A0ABP1X9R8</accession>
<dbReference type="InterPro" id="IPR036918">
    <property type="entry name" value="Pyrv_Knase_C_sf"/>
</dbReference>
<proteinExistence type="predicted"/>
<reference evidence="2" key="1">
    <citation type="submission" date="2014-11" db="EMBL/GenBank/DDBJ databases">
        <authorList>
            <person name="Hornung B.V."/>
        </authorList>
    </citation>
    <scope>NUCLEOTIDE SEQUENCE</scope>
    <source>
        <strain evidence="2">INE</strain>
    </source>
</reference>
<dbReference type="Gene3D" id="3.40.1380.20">
    <property type="entry name" value="Pyruvate kinase, C-terminal domain"/>
    <property type="match status" value="1"/>
</dbReference>
<evidence type="ECO:0000259" key="1">
    <source>
        <dbReference type="Pfam" id="PF02887"/>
    </source>
</evidence>
<feature type="domain" description="Pyruvate kinase C-terminal" evidence="1">
    <location>
        <begin position="25"/>
        <end position="164"/>
    </location>
</feature>
<dbReference type="Proteomes" id="UP001071230">
    <property type="component" value="Unassembled WGS sequence"/>
</dbReference>
<gene>
    <name evidence="2" type="ORF">DEACI_0156</name>
</gene>
<dbReference type="GO" id="GO:0004743">
    <property type="term" value="F:pyruvate kinase activity"/>
    <property type="evidence" value="ECO:0007669"/>
    <property type="project" value="UniProtKB-EC"/>
</dbReference>
<keyword evidence="2" id="KW-0670">Pyruvate</keyword>
<dbReference type="Pfam" id="PF02887">
    <property type="entry name" value="PK_C"/>
    <property type="match status" value="1"/>
</dbReference>
<dbReference type="PIRSF" id="PIRSF016138">
    <property type="entry name" value="UCP016138"/>
    <property type="match status" value="1"/>
</dbReference>